<evidence type="ECO:0000256" key="10">
    <source>
        <dbReference type="ARBA" id="ARBA00022840"/>
    </source>
</evidence>
<dbReference type="SUPFAM" id="SSF158702">
    <property type="entry name" value="Sec63 N-terminal domain-like"/>
    <property type="match status" value="1"/>
</dbReference>
<dbReference type="Gene3D" id="1.10.3380.20">
    <property type="match status" value="1"/>
</dbReference>
<dbReference type="PROSITE" id="PS51194">
    <property type="entry name" value="HELICASE_CTER"/>
    <property type="match status" value="1"/>
</dbReference>
<evidence type="ECO:0000256" key="9">
    <source>
        <dbReference type="ARBA" id="ARBA00022801"/>
    </source>
</evidence>
<dbReference type="FunFam" id="3.40.50.300:FF:000753">
    <property type="entry name" value="Polymerase (DNA directed), theta"/>
    <property type="match status" value="1"/>
</dbReference>
<dbReference type="FunFam" id="1.20.1060.10:FF:000003">
    <property type="entry name" value="Helicase and polymerase-containing protein TEBICHI"/>
    <property type="match status" value="1"/>
</dbReference>
<evidence type="ECO:0000256" key="5">
    <source>
        <dbReference type="ARBA" id="ARBA00022679"/>
    </source>
</evidence>
<dbReference type="CDD" id="cd18026">
    <property type="entry name" value="DEXHc_POLQ-like"/>
    <property type="match status" value="1"/>
</dbReference>
<dbReference type="Proteomes" id="UP000594262">
    <property type="component" value="Unplaced"/>
</dbReference>
<evidence type="ECO:0000256" key="1">
    <source>
        <dbReference type="ARBA" id="ARBA00001946"/>
    </source>
</evidence>
<evidence type="ECO:0000256" key="11">
    <source>
        <dbReference type="ARBA" id="ARBA00022932"/>
    </source>
</evidence>
<dbReference type="GO" id="GO:0005634">
    <property type="term" value="C:nucleus"/>
    <property type="evidence" value="ECO:0007669"/>
    <property type="project" value="UniProtKB-SubCell"/>
</dbReference>
<accession>A0A7M5VFW3</accession>
<dbReference type="GO" id="GO:0003677">
    <property type="term" value="F:DNA binding"/>
    <property type="evidence" value="ECO:0007669"/>
    <property type="project" value="InterPro"/>
</dbReference>
<dbReference type="InterPro" id="IPR014001">
    <property type="entry name" value="Helicase_ATP-bd"/>
</dbReference>
<dbReference type="EC" id="2.7.7.7" evidence="4"/>
<dbReference type="GO" id="GO:0006261">
    <property type="term" value="P:DNA-templated DNA replication"/>
    <property type="evidence" value="ECO:0007669"/>
    <property type="project" value="InterPro"/>
</dbReference>
<comment type="subcellular location">
    <subcellularLocation>
        <location evidence="2">Nucleus</location>
    </subcellularLocation>
</comment>
<evidence type="ECO:0000256" key="6">
    <source>
        <dbReference type="ARBA" id="ARBA00022695"/>
    </source>
</evidence>
<dbReference type="Pfam" id="PF25453">
    <property type="entry name" value="DUF7898"/>
    <property type="match status" value="1"/>
</dbReference>
<dbReference type="GO" id="GO:0005524">
    <property type="term" value="F:ATP binding"/>
    <property type="evidence" value="ECO:0007669"/>
    <property type="project" value="UniProtKB-KW"/>
</dbReference>
<keyword evidence="20" id="KW-1185">Reference proteome</keyword>
<keyword evidence="13" id="KW-0539">Nucleus</keyword>
<organism evidence="19 20">
    <name type="scientific">Clytia hemisphaerica</name>
    <dbReference type="NCBI Taxonomy" id="252671"/>
    <lineage>
        <taxon>Eukaryota</taxon>
        <taxon>Metazoa</taxon>
        <taxon>Cnidaria</taxon>
        <taxon>Hydrozoa</taxon>
        <taxon>Hydroidolina</taxon>
        <taxon>Leptothecata</taxon>
        <taxon>Obeliida</taxon>
        <taxon>Clytiidae</taxon>
        <taxon>Clytia</taxon>
    </lineage>
</organism>
<evidence type="ECO:0000256" key="2">
    <source>
        <dbReference type="ARBA" id="ARBA00004123"/>
    </source>
</evidence>
<feature type="compositionally biased region" description="Basic and acidic residues" evidence="16">
    <location>
        <begin position="1041"/>
        <end position="1053"/>
    </location>
</feature>
<dbReference type="OrthoDB" id="2320933at2759"/>
<dbReference type="SUPFAM" id="SSF52540">
    <property type="entry name" value="P-loop containing nucleoside triphosphate hydrolases"/>
    <property type="match status" value="1"/>
</dbReference>
<dbReference type="PANTHER" id="PTHR10133:SF62">
    <property type="entry name" value="DNA POLYMERASE THETA"/>
    <property type="match status" value="1"/>
</dbReference>
<dbReference type="RefSeq" id="XP_066935178.1">
    <property type="nucleotide sequence ID" value="XM_067079077.1"/>
</dbReference>
<dbReference type="FunFam" id="1.10.150.20:FF:000002">
    <property type="entry name" value="DNA polymerase I"/>
    <property type="match status" value="1"/>
</dbReference>
<comment type="similarity">
    <text evidence="3">Belongs to the DNA polymerase type-A family.</text>
</comment>
<dbReference type="InterPro" id="IPR011545">
    <property type="entry name" value="DEAD/DEAH_box_helicase_dom"/>
</dbReference>
<evidence type="ECO:0000256" key="3">
    <source>
        <dbReference type="ARBA" id="ARBA00007705"/>
    </source>
</evidence>
<dbReference type="PANTHER" id="PTHR10133">
    <property type="entry name" value="DNA POLYMERASE I"/>
    <property type="match status" value="1"/>
</dbReference>
<dbReference type="GeneID" id="136822788"/>
<feature type="region of interest" description="Disordered" evidence="16">
    <location>
        <begin position="1"/>
        <end position="37"/>
    </location>
</feature>
<dbReference type="Gene3D" id="3.30.70.370">
    <property type="match status" value="1"/>
</dbReference>
<keyword evidence="5" id="KW-0808">Transferase</keyword>
<dbReference type="CDD" id="cd18795">
    <property type="entry name" value="SF2_C_Ski2"/>
    <property type="match status" value="1"/>
</dbReference>
<evidence type="ECO:0000313" key="20">
    <source>
        <dbReference type="Proteomes" id="UP000594262"/>
    </source>
</evidence>
<keyword evidence="10" id="KW-0067">ATP-binding</keyword>
<feature type="region of interest" description="Disordered" evidence="16">
    <location>
        <begin position="146"/>
        <end position="165"/>
    </location>
</feature>
<dbReference type="Gene3D" id="3.40.50.300">
    <property type="entry name" value="P-loop containing nucleotide triphosphate hydrolases"/>
    <property type="match status" value="2"/>
</dbReference>
<dbReference type="SMART" id="SM00482">
    <property type="entry name" value="POLAc"/>
    <property type="match status" value="1"/>
</dbReference>
<dbReference type="InterPro" id="IPR043502">
    <property type="entry name" value="DNA/RNA_pol_sf"/>
</dbReference>
<keyword evidence="12" id="KW-0234">DNA repair</keyword>
<dbReference type="Pfam" id="PF00476">
    <property type="entry name" value="DNA_pol_A"/>
    <property type="match status" value="1"/>
</dbReference>
<feature type="domain" description="Helicase C-terminal" evidence="18">
    <location>
        <begin position="426"/>
        <end position="626"/>
    </location>
</feature>
<keyword evidence="7" id="KW-0547">Nucleotide-binding</keyword>
<dbReference type="PROSITE" id="PS00447">
    <property type="entry name" value="DNA_POLYMERASE_A"/>
    <property type="match status" value="1"/>
</dbReference>
<protein>
    <recommendedName>
        <fullName evidence="15">DNA polymerase theta</fullName>
        <ecNumber evidence="4">2.7.7.7</ecNumber>
    </recommendedName>
</protein>
<evidence type="ECO:0000256" key="15">
    <source>
        <dbReference type="ARBA" id="ARBA00074669"/>
    </source>
</evidence>
<feature type="region of interest" description="Disordered" evidence="16">
    <location>
        <begin position="1453"/>
        <end position="1483"/>
    </location>
</feature>
<dbReference type="InterPro" id="IPR001098">
    <property type="entry name" value="DNA-dir_DNA_pol_A_palm_dom"/>
</dbReference>
<dbReference type="Gene3D" id="3.30.420.10">
    <property type="entry name" value="Ribonuclease H-like superfamily/Ribonuclease H"/>
    <property type="match status" value="1"/>
</dbReference>
<dbReference type="PRINTS" id="PR00868">
    <property type="entry name" value="DNAPOLI"/>
</dbReference>
<dbReference type="SUPFAM" id="SSF56672">
    <property type="entry name" value="DNA/RNA polymerases"/>
    <property type="match status" value="1"/>
</dbReference>
<dbReference type="InterPro" id="IPR057220">
    <property type="entry name" value="DUF7898"/>
</dbReference>
<evidence type="ECO:0000313" key="19">
    <source>
        <dbReference type="EnsemblMetazoa" id="CLYHEMP010132.1"/>
    </source>
</evidence>
<evidence type="ECO:0000256" key="14">
    <source>
        <dbReference type="ARBA" id="ARBA00049244"/>
    </source>
</evidence>
<evidence type="ECO:0000259" key="18">
    <source>
        <dbReference type="PROSITE" id="PS51194"/>
    </source>
</evidence>
<comment type="cofactor">
    <cofactor evidence="1">
        <name>Mg(2+)</name>
        <dbReference type="ChEBI" id="CHEBI:18420"/>
    </cofactor>
</comment>
<dbReference type="FunFam" id="1.10.3380.20:FF:000001">
    <property type="entry name" value="DNA polymerase theta"/>
    <property type="match status" value="1"/>
</dbReference>
<evidence type="ECO:0000256" key="13">
    <source>
        <dbReference type="ARBA" id="ARBA00023242"/>
    </source>
</evidence>
<dbReference type="Pfam" id="PF00270">
    <property type="entry name" value="DEAD"/>
    <property type="match status" value="1"/>
</dbReference>
<dbReference type="SMART" id="SM00490">
    <property type="entry name" value="HELICc"/>
    <property type="match status" value="1"/>
</dbReference>
<evidence type="ECO:0000256" key="12">
    <source>
        <dbReference type="ARBA" id="ARBA00023204"/>
    </source>
</evidence>
<dbReference type="SMART" id="SM00487">
    <property type="entry name" value="DEXDc"/>
    <property type="match status" value="1"/>
</dbReference>
<keyword evidence="6" id="KW-0548">Nucleotidyltransferase</keyword>
<feature type="region of interest" description="Disordered" evidence="16">
    <location>
        <begin position="994"/>
        <end position="1057"/>
    </location>
</feature>
<dbReference type="Pfam" id="PF21099">
    <property type="entry name" value="POLQ_helical"/>
    <property type="match status" value="1"/>
</dbReference>
<dbReference type="InterPro" id="IPR019760">
    <property type="entry name" value="DNA-dir_DNA_pol_A_CS"/>
</dbReference>
<evidence type="ECO:0000256" key="4">
    <source>
        <dbReference type="ARBA" id="ARBA00012417"/>
    </source>
</evidence>
<dbReference type="InterPro" id="IPR048960">
    <property type="entry name" value="POLQ-like_helical"/>
</dbReference>
<evidence type="ECO:0000259" key="17">
    <source>
        <dbReference type="PROSITE" id="PS51192"/>
    </source>
</evidence>
<comment type="catalytic activity">
    <reaction evidence="14">
        <text>DNA(n) + a 2'-deoxyribonucleoside 5'-triphosphate = DNA(n+1) + diphosphate</text>
        <dbReference type="Rhea" id="RHEA:22508"/>
        <dbReference type="Rhea" id="RHEA-COMP:17339"/>
        <dbReference type="Rhea" id="RHEA-COMP:17340"/>
        <dbReference type="ChEBI" id="CHEBI:33019"/>
        <dbReference type="ChEBI" id="CHEBI:61560"/>
        <dbReference type="ChEBI" id="CHEBI:173112"/>
        <dbReference type="EC" id="2.7.7.7"/>
    </reaction>
</comment>
<dbReference type="GO" id="GO:0016787">
    <property type="term" value="F:hydrolase activity"/>
    <property type="evidence" value="ECO:0007669"/>
    <property type="project" value="UniProtKB-KW"/>
</dbReference>
<dbReference type="GO" id="GO:0003887">
    <property type="term" value="F:DNA-directed DNA polymerase activity"/>
    <property type="evidence" value="ECO:0007669"/>
    <property type="project" value="UniProtKB-KW"/>
</dbReference>
<evidence type="ECO:0000256" key="7">
    <source>
        <dbReference type="ARBA" id="ARBA00022741"/>
    </source>
</evidence>
<feature type="domain" description="Helicase ATP-binding" evidence="17">
    <location>
        <begin position="200"/>
        <end position="387"/>
    </location>
</feature>
<dbReference type="GO" id="GO:0097681">
    <property type="term" value="P:double-strand break repair via alternative nonhomologous end joining"/>
    <property type="evidence" value="ECO:0007669"/>
    <property type="project" value="TreeGrafter"/>
</dbReference>
<sequence length="2131" mass="238437">MIRRISETWKQQKSGSGSRRQQRQAKPKVSSLQKVEEQSVACTTKAKATDAVSASSFDWGASDSLFIDGTLQPNNDKLITTKPKTNNENKLSILKSPELNKNDFTRIVTRSMVSTPQIKIKENVAGSTAKKQKAEDIDLACKSSKNKKRLSAEKKNSMPSPELNSSLQLSQWGLPEVILENYKAKGINKMFEWQKECLLQDQVLDGANLIYSAPTSAGKTLVAEILMLKRVLETEKKAIYILPFVSVAREKMYSLRNQFEEAGINVGGFMGNETPPGGLTNIDIAICTIERANSLINRLMEEDKLSLLGSIVIDEMHMIGDPSRGYLLELLLTKIRFLMAKNATNVGENNESSSNHDNGIQIIGMSATLPNLDMMARWLDARFYVTDYRPVPLDEYLKTSKTIYDCADTVVRTISPEDTIKGDDDDVINLCLETMRDTNSVLIFCPTKNWCEKLSISIANYLANNVLSKESDTENIFDKEGLQDVLSELQQTPAGLDPSLEKVVSSGVSYHHAGLTMDERDIIEGAFRRGVLKIIIATSTLSSGVNLPARRVIIRSPMFHGKLIDALVYKQMVGRAGRKGVDTQGESILICKPNEKQKSLAMMTSLLKPVYSCLLDASRTMNRALLEVIAGGVAVSPPDVELYAKSTYLNTCLAVQTGRHPEELICTSMKFLLENDFIKLRFEKNKDDVNEKSKEQYFPSQLGTATMASSMKPDEAIIVYTELQKARRNFCLENELHIIYQVTPTSICDQWPDLDWYTYYNIWERLSAQCKHVGEMIGVKESFLGRAMQNRVSCVTAEQKRVMRIHRRFYGALVLNDLCNEVPMSDVSRKYKVHKGLLQSLQNSAATYAGMMTVFCKKLGWSCLEVLLEQFQSRLSFGVCRDLCNLVRISLLNRFTARLFYQNGFQTVSAIANASEKEISKLLRESTPFYSNKLKGKDAEMVGKSVPKCLWLSGKEGLSEQEAGRLIIDEAKRILAADAQALGIPIGQLNLSSKNSTISKSSSSSSGKKRRSSLTKSTIKRRNRKRASAEKITPLRSSKRLSPEQRSGERVDSNSKVGTQLAYALQKSTSQSPSPVLREIQNLSTQNLSRNLSLADNDMSLFQENQVINTAQKMVENLSNDSLLFGESLPNILGKENQSDIKMTTDILIEQLKDTVLHNQLSDKSETQDSLFLIPNQDFNSFSTKNQDQTMSEQTPNLSEDRILNTGNFCDKLHTQDSLFLNDKIPSFSTHTVNKTRDIVTKDEPESRTIAECELNHQEQQGSVNSKKTKRKTSDYLESSDSLLLLSDSALKPKEKSPILIESPKTELSVTTPSPNLSLRLSTTDEALDTFPKILPPMKLHSQFNDALTGEASTLQRNLTSVTSPEVDLFDQNIESNDNSGDLFESTELFTKNSTSQATERVTPQETNLNESASNEFLIIDVASSKTLFLTFIQEWKAKSSFTVAFSCETHKPTSQTTSSKIGRPLRSARDVSTTSKPSAMSSTSNRLLYTRDDLQLTGLAICWGKKDSYYISLQEDGVRHNELDDTALPPDVCQELPLPVRLKSIQSVLNQHASSTIMGFDLKEQLKIIYELCDTLLPKAVLKDPKVAHWLLEPSQREKNLFGITKQWLDEDHVSLTEGLSGGVGTRGFGMVPKPGCSGRVRACVESVLVNQLMSTLHQKLTQENLLAPFLEIEMPSLRTLSIIEINGIGFCDQACEKLKKLMKDKLSSLEKQCYQLAKRTFSLTSPDDVGRVLFIELALPCLTENGRATRTKGKVKHFRTSKDVLEKLVTYHRLPKLILEWRRINSTLTKIVYPVQRKKLKLPEYSMYRIYTESQFHTSTGRVTFTEPNIQNVPKEFDIKVSVNEPSMKRTVDAESPGVVKAVSMRGAFVPFEGGVFVSADYSQLELRIMAHLSGDVKLIKAINESKDVFKSIAAEIYRIDADEVMPSQRQQAKQVCYGILYGIGSKSLAEQLETNVEEAAMYVENFKRKFKGVNSFIKKTIDSCRKLGYVSSMAGRKRYLPAISSSDSHARSQAERQSVNTAVQGSAADLVKKAMNNISDKLREHFSRLCLKRNSRGSRSVSSDSGPAKGAFLVLQIHDELLYEVNRKDVDLVLQIIRNGMENAYKLLVKTPVKMHIGNSWGQLKDVE</sequence>
<dbReference type="Gene3D" id="1.10.150.20">
    <property type="entry name" value="5' to 3' exonuclease, C-terminal subdomain"/>
    <property type="match status" value="1"/>
</dbReference>
<evidence type="ECO:0000256" key="16">
    <source>
        <dbReference type="SAM" id="MobiDB-lite"/>
    </source>
</evidence>
<name>A0A7M5VFW3_9CNID</name>
<feature type="compositionally biased region" description="Polar residues" evidence="16">
    <location>
        <begin position="1471"/>
        <end position="1483"/>
    </location>
</feature>
<keyword evidence="9" id="KW-0378">Hydrolase</keyword>
<dbReference type="Pfam" id="PF00271">
    <property type="entry name" value="Helicase_C"/>
    <property type="match status" value="1"/>
</dbReference>
<dbReference type="InterPro" id="IPR002298">
    <property type="entry name" value="DNA_polymerase_A"/>
</dbReference>
<feature type="compositionally biased region" description="Low complexity" evidence="16">
    <location>
        <begin position="994"/>
        <end position="1006"/>
    </location>
</feature>
<dbReference type="InterPro" id="IPR027417">
    <property type="entry name" value="P-loop_NTPase"/>
</dbReference>
<reference evidence="19" key="1">
    <citation type="submission" date="2021-01" db="UniProtKB">
        <authorList>
            <consortium name="EnsemblMetazoa"/>
        </authorList>
    </citation>
    <scope>IDENTIFICATION</scope>
</reference>
<dbReference type="InterPro" id="IPR036397">
    <property type="entry name" value="RNaseH_sf"/>
</dbReference>
<dbReference type="InterPro" id="IPR046931">
    <property type="entry name" value="HTH_61"/>
</dbReference>
<dbReference type="EnsemblMetazoa" id="CLYHEMT010132.1">
    <property type="protein sequence ID" value="CLYHEMP010132.1"/>
    <property type="gene ID" value="CLYHEMG010132"/>
</dbReference>
<dbReference type="PROSITE" id="PS51192">
    <property type="entry name" value="HELICASE_ATP_BIND_1"/>
    <property type="match status" value="1"/>
</dbReference>
<feature type="compositionally biased region" description="Basic residues" evidence="16">
    <location>
        <begin position="1007"/>
        <end position="1026"/>
    </location>
</feature>
<proteinExistence type="inferred from homology"/>
<keyword evidence="11" id="KW-0239">DNA-directed DNA polymerase</keyword>
<dbReference type="Pfam" id="PF20470">
    <property type="entry name" value="HTH_61"/>
    <property type="match status" value="1"/>
</dbReference>
<keyword evidence="8" id="KW-0227">DNA damage</keyword>
<dbReference type="CDD" id="cd08638">
    <property type="entry name" value="DNA_pol_A_theta"/>
    <property type="match status" value="1"/>
</dbReference>
<dbReference type="InterPro" id="IPR001650">
    <property type="entry name" value="Helicase_C-like"/>
</dbReference>
<evidence type="ECO:0000256" key="8">
    <source>
        <dbReference type="ARBA" id="ARBA00022763"/>
    </source>
</evidence>
<dbReference type="Gene3D" id="1.20.1060.10">
    <property type="entry name" value="Taq DNA Polymerase, Chain T, domain 4"/>
    <property type="match status" value="1"/>
</dbReference>